<reference evidence="6 7" key="1">
    <citation type="submission" date="2024-01" db="EMBL/GenBank/DDBJ databases">
        <authorList>
            <person name="Allen C."/>
            <person name="Tagirdzhanova G."/>
        </authorList>
    </citation>
    <scope>NUCLEOTIDE SEQUENCE [LARGE SCALE GENOMIC DNA]</scope>
</reference>
<keyword evidence="5" id="KW-0472">Membrane</keyword>
<dbReference type="SUPFAM" id="SSF53448">
    <property type="entry name" value="Nucleotide-diphospho-sugar transferases"/>
    <property type="match status" value="1"/>
</dbReference>
<organism evidence="6 7">
    <name type="scientific">Sporothrix curviconia</name>
    <dbReference type="NCBI Taxonomy" id="1260050"/>
    <lineage>
        <taxon>Eukaryota</taxon>
        <taxon>Fungi</taxon>
        <taxon>Dikarya</taxon>
        <taxon>Ascomycota</taxon>
        <taxon>Pezizomycotina</taxon>
        <taxon>Sordariomycetes</taxon>
        <taxon>Sordariomycetidae</taxon>
        <taxon>Ophiostomatales</taxon>
        <taxon>Ophiostomataceae</taxon>
        <taxon>Sporothrix</taxon>
    </lineage>
</organism>
<dbReference type="Proteomes" id="UP001642405">
    <property type="component" value="Unassembled WGS sequence"/>
</dbReference>
<dbReference type="PANTHER" id="PTHR31121:SF6">
    <property type="entry name" value="ALPHA-1,2 MANNOSYLTRANSFERASE KTR1"/>
    <property type="match status" value="1"/>
</dbReference>
<dbReference type="Pfam" id="PF01793">
    <property type="entry name" value="Glyco_transf_15"/>
    <property type="match status" value="1"/>
</dbReference>
<evidence type="ECO:0000256" key="2">
    <source>
        <dbReference type="ARBA" id="ARBA00022676"/>
    </source>
</evidence>
<dbReference type="InterPro" id="IPR029044">
    <property type="entry name" value="Nucleotide-diphossugar_trans"/>
</dbReference>
<evidence type="ECO:0000313" key="6">
    <source>
        <dbReference type="EMBL" id="CAK7211522.1"/>
    </source>
</evidence>
<comment type="caution">
    <text evidence="6">The sequence shown here is derived from an EMBL/GenBank/DDBJ whole genome shotgun (WGS) entry which is preliminary data.</text>
</comment>
<gene>
    <name evidence="6" type="primary">KRE2</name>
    <name evidence="6" type="ORF">SCUCBS95973_001144</name>
</gene>
<proteinExistence type="inferred from homology"/>
<keyword evidence="7" id="KW-1185">Reference proteome</keyword>
<dbReference type="InterPro" id="IPR002685">
    <property type="entry name" value="Glyco_trans_15"/>
</dbReference>
<feature type="compositionally biased region" description="Low complexity" evidence="4">
    <location>
        <begin position="67"/>
        <end position="105"/>
    </location>
</feature>
<comment type="similarity">
    <text evidence="1">Belongs to the glycosyltransferase 15 family.</text>
</comment>
<accession>A0ABP0AW87</accession>
<keyword evidence="5" id="KW-0812">Transmembrane</keyword>
<evidence type="ECO:0000256" key="3">
    <source>
        <dbReference type="ARBA" id="ARBA00022679"/>
    </source>
</evidence>
<evidence type="ECO:0000256" key="5">
    <source>
        <dbReference type="SAM" id="Phobius"/>
    </source>
</evidence>
<sequence>MVGNARYVRYIVIAFFVIAIVYFVSNTSDNVALRTPEMLGLKPGSSSASGSDYASDSASDTLANTGSKLDSSSSSSDSQKAIEDSSSTSGGSLSSGKTGSSGSGSALDFPLAMAPNDPGFYAPVEEAPGPRMNATFVTLARNSDVWEVARSIRQIEDRFNKRYHYDWVFLNDKPFDEEFKKVTTSLISGTTHYGLIPPEHWSFPDHIDQDKAKKVREEMAKKKIIYGDSVSYRHMCRFESGFFFKQELMLNYDYYWRVEPSIEYFCDIHYDPFRYIHENNKKYSFVLSLYEYAETIPTLWESTKKFIAEHPEHIAEDNSMRFLSDDDGETYNKCHFWSNFEIGNLNWLRSKAYTDFFESLDKDGGFFYERWGDAPVHSIAAGLLLKKEEIHFFNDIAYYHVPFTHCPTGEDTRQKLRCHCNPKNNFDWKGYSCTSRFFDINNLEKPEGWEKQS</sequence>
<dbReference type="EMBL" id="CAWUHB010000004">
    <property type="protein sequence ID" value="CAK7211522.1"/>
    <property type="molecule type" value="Genomic_DNA"/>
</dbReference>
<dbReference type="Gene3D" id="3.90.550.10">
    <property type="entry name" value="Spore Coat Polysaccharide Biosynthesis Protein SpsA, Chain A"/>
    <property type="match status" value="1"/>
</dbReference>
<feature type="region of interest" description="Disordered" evidence="4">
    <location>
        <begin position="40"/>
        <end position="108"/>
    </location>
</feature>
<protein>
    <submittedName>
        <fullName evidence="6">Alpha 1,2-mannosyltransferase 2.4.1</fullName>
    </submittedName>
</protein>
<keyword evidence="5" id="KW-1133">Transmembrane helix</keyword>
<feature type="compositionally biased region" description="Low complexity" evidence="4">
    <location>
        <begin position="44"/>
        <end position="60"/>
    </location>
</feature>
<evidence type="ECO:0000313" key="7">
    <source>
        <dbReference type="Proteomes" id="UP001642405"/>
    </source>
</evidence>
<keyword evidence="3" id="KW-0808">Transferase</keyword>
<name>A0ABP0AW87_9PEZI</name>
<evidence type="ECO:0000256" key="4">
    <source>
        <dbReference type="SAM" id="MobiDB-lite"/>
    </source>
</evidence>
<feature type="transmembrane region" description="Helical" evidence="5">
    <location>
        <begin position="7"/>
        <end position="25"/>
    </location>
</feature>
<dbReference type="PANTHER" id="PTHR31121">
    <property type="entry name" value="ALPHA-1,2 MANNOSYLTRANSFERASE KTR1"/>
    <property type="match status" value="1"/>
</dbReference>
<keyword evidence="2" id="KW-0328">Glycosyltransferase</keyword>
<evidence type="ECO:0000256" key="1">
    <source>
        <dbReference type="ARBA" id="ARBA00007677"/>
    </source>
</evidence>